<keyword evidence="4" id="KW-1185">Reference proteome</keyword>
<gene>
    <name evidence="3" type="ordered locus">Oter_3370</name>
</gene>
<dbReference type="OrthoDB" id="174931at2"/>
<dbReference type="SUPFAM" id="SSF48452">
    <property type="entry name" value="TPR-like"/>
    <property type="match status" value="4"/>
</dbReference>
<organism evidence="3 4">
    <name type="scientific">Opitutus terrae (strain DSM 11246 / JCM 15787 / PB90-1)</name>
    <dbReference type="NCBI Taxonomy" id="452637"/>
    <lineage>
        <taxon>Bacteria</taxon>
        <taxon>Pseudomonadati</taxon>
        <taxon>Verrucomicrobiota</taxon>
        <taxon>Opitutia</taxon>
        <taxon>Opitutales</taxon>
        <taxon>Opitutaceae</taxon>
        <taxon>Opitutus</taxon>
    </lineage>
</organism>
<dbReference type="Gene3D" id="1.25.40.10">
    <property type="entry name" value="Tetratricopeptide repeat domain"/>
    <property type="match status" value="4"/>
</dbReference>
<evidence type="ECO:0000313" key="4">
    <source>
        <dbReference type="Proteomes" id="UP000007013"/>
    </source>
</evidence>
<dbReference type="PANTHER" id="PTHR12558:SF33">
    <property type="entry name" value="BLL7664 PROTEIN"/>
    <property type="match status" value="1"/>
</dbReference>
<feature type="domain" description="DUF5107" evidence="2">
    <location>
        <begin position="46"/>
        <end position="385"/>
    </location>
</feature>
<dbReference type="HOGENOM" id="CLU_010402_0_0_0"/>
<protein>
    <submittedName>
        <fullName evidence="3">TPR repeat-containing protein</fullName>
    </submittedName>
</protein>
<reference evidence="3 4" key="1">
    <citation type="journal article" date="2011" name="J. Bacteriol.">
        <title>Genome sequence of the verrucomicrobium Opitutus terrae PB90-1, an abundant inhabitant of rice paddy soil ecosystems.</title>
        <authorList>
            <person name="van Passel M.W."/>
            <person name="Kant R."/>
            <person name="Palva A."/>
            <person name="Copeland A."/>
            <person name="Lucas S."/>
            <person name="Lapidus A."/>
            <person name="Glavina del Rio T."/>
            <person name="Pitluck S."/>
            <person name="Goltsman E."/>
            <person name="Clum A."/>
            <person name="Sun H."/>
            <person name="Schmutz J."/>
            <person name="Larimer F.W."/>
            <person name="Land M.L."/>
            <person name="Hauser L."/>
            <person name="Kyrpides N."/>
            <person name="Mikhailova N."/>
            <person name="Richardson P.P."/>
            <person name="Janssen P.H."/>
            <person name="de Vos W.M."/>
            <person name="Smidt H."/>
        </authorList>
    </citation>
    <scope>NUCLEOTIDE SEQUENCE [LARGE SCALE GENOMIC DNA]</scope>
    <source>
        <strain evidence="4">DSM 11246 / JCM 15787 / PB90-1</strain>
    </source>
</reference>
<feature type="repeat" description="TPR" evidence="1">
    <location>
        <begin position="805"/>
        <end position="838"/>
    </location>
</feature>
<dbReference type="eggNOG" id="COG0457">
    <property type="taxonomic scope" value="Bacteria"/>
</dbReference>
<evidence type="ECO:0000256" key="1">
    <source>
        <dbReference type="PROSITE-ProRule" id="PRU00339"/>
    </source>
</evidence>
<dbReference type="SMART" id="SM00028">
    <property type="entry name" value="TPR"/>
    <property type="match status" value="7"/>
</dbReference>
<dbReference type="InterPro" id="IPR011990">
    <property type="entry name" value="TPR-like_helical_dom_sf"/>
</dbReference>
<dbReference type="EMBL" id="CP001032">
    <property type="protein sequence ID" value="ACB76647.1"/>
    <property type="molecule type" value="Genomic_DNA"/>
</dbReference>
<dbReference type="Pfam" id="PF17128">
    <property type="entry name" value="DUF5107"/>
    <property type="match status" value="1"/>
</dbReference>
<evidence type="ECO:0000259" key="2">
    <source>
        <dbReference type="Pfam" id="PF17128"/>
    </source>
</evidence>
<dbReference type="PANTHER" id="PTHR12558">
    <property type="entry name" value="CELL DIVISION CYCLE 16,23,27"/>
    <property type="match status" value="1"/>
</dbReference>
<evidence type="ECO:0000313" key="3">
    <source>
        <dbReference type="EMBL" id="ACB76647.1"/>
    </source>
</evidence>
<dbReference type="KEGG" id="ote:Oter_3370"/>
<accession>B1ZU85</accession>
<sequence>MPPPMNVDSAVQVSFADLVLPTYLPDAPDKNPIFFEDRVYQGSSGNVYPLPYTDRIAETKTNHTWKAVWIENEFLRVLVLPELGGRIHAIQDKTNGCDLIYHQQVIKPALIGLAGPWVSGGIEFNWPQHHRPATFLPTDIEIERHADGARTVWCSDHDPLARMKGMHGVCLRPGIATVELRVRAYNRTALPQTFLWWANVAVRVHENYQSFFPPDVNSVADHAKRATSAYPLCTGRYYGVDYGARAKSGVPARERPSRYVPSHCGGKTAVDYAPNDLSFYANIPVPTSYMCLGTKEDFFGGYDHATETGLIHVANHHLAPGKKQWTWGNHEFGYARDRSLTDPTADGEYPPYIELMAGVYTDNQPDFSFLQPGETKVWTQFWYPIQRIGQTQAANHTAAVHLSVARATCRVGVAVTRRLSRAVVTLTLGTKLLATFTRDLAPGAPLLENVGLPPKLRTRSLRLAVRDAEGNEVISYAPKPAIATKPPAPAVKPPLPRDVKSADELWLIGVHLEQYRHATRCPSLYWREALRRDPLDIRCNHALGGWHLRRGELALAEIHLRRAIERLTSRNPNPPDGEPYYHLGLCLVHQADALPPDARDERDGKLEEACAAFYKSTWNQACAAAGFHALAELDCRRADWGKACEHLEQALRWNSDNLRARDLKTIVLRRLDRAAEATAVLDETLKLDPLDWWARWLRGDPLTCDAQTRLDLAHDCARAGLLDEAIAILGAPEPDAGTVLPTQSWGAGPLIHYTLGWLHERRGDAAAARQARQRAMGKTADYCFPARLEEIAVLEAASRANQRDARARYYLGNLLYARRRHDEAVALWETSARLDPSFAIVWRNLGLAYHNALGAPAKARQAYARALQLAPDDARVLLERDQLAKRQAEAPASRLRVLERRGAVVRRRDDLSLEYCALLNQVGRHEEARALLASRAFQTWEGAEGQAVAQHVRTHLSLGRAAFASGGFADARRWFETALTVPENLGEGRHLFINQSDVHYWLGCAHAALGDTRAARAEWREAASYTGDFQAMSVQTYSELTVYAALAQRRLGQKARARKLLRALLCYAQELAKTPGGIGFFATSMPTDVLREDAAARRELHALCLEASARLALGQHSRGIGLLRRVLRRDPSHAAAMDLLRSGDLK</sequence>
<dbReference type="Pfam" id="PF13432">
    <property type="entry name" value="TPR_16"/>
    <property type="match status" value="1"/>
</dbReference>
<dbReference type="PROSITE" id="PS50005">
    <property type="entry name" value="TPR"/>
    <property type="match status" value="1"/>
</dbReference>
<name>B1ZU85_OPITP</name>
<dbReference type="STRING" id="452637.Oter_3370"/>
<dbReference type="AlphaFoldDB" id="B1ZU85"/>
<dbReference type="Proteomes" id="UP000007013">
    <property type="component" value="Chromosome"/>
</dbReference>
<proteinExistence type="predicted"/>
<dbReference type="InterPro" id="IPR033396">
    <property type="entry name" value="DUF5107"/>
</dbReference>
<keyword evidence="1" id="KW-0802">TPR repeat</keyword>
<dbReference type="InterPro" id="IPR019734">
    <property type="entry name" value="TPR_rpt"/>
</dbReference>